<evidence type="ECO:0000256" key="1">
    <source>
        <dbReference type="ARBA" id="ARBA00004141"/>
    </source>
</evidence>
<dbReference type="InterPro" id="IPR005829">
    <property type="entry name" value="Sugar_transporter_CS"/>
</dbReference>
<dbReference type="NCBIfam" id="TIGR00879">
    <property type="entry name" value="SP"/>
    <property type="match status" value="1"/>
</dbReference>
<feature type="transmembrane region" description="Helical" evidence="8">
    <location>
        <begin position="168"/>
        <end position="188"/>
    </location>
</feature>
<feature type="domain" description="Major facilitator superfamily (MFS) profile" evidence="9">
    <location>
        <begin position="119"/>
        <end position="573"/>
    </location>
</feature>
<keyword evidence="4 8" id="KW-0812">Transmembrane</keyword>
<feature type="transmembrane region" description="Helical" evidence="8">
    <location>
        <begin position="480"/>
        <end position="498"/>
    </location>
</feature>
<dbReference type="AlphaFoldDB" id="A0A8E2F671"/>
<keyword evidence="6 8" id="KW-0472">Membrane</keyword>
<dbReference type="GO" id="GO:0016020">
    <property type="term" value="C:membrane"/>
    <property type="evidence" value="ECO:0007669"/>
    <property type="project" value="UniProtKB-SubCell"/>
</dbReference>
<protein>
    <submittedName>
        <fullName evidence="10">MFS transporter</fullName>
    </submittedName>
</protein>
<dbReference type="PANTHER" id="PTHR48020">
    <property type="entry name" value="PROTON MYO-INOSITOL COTRANSPORTER"/>
    <property type="match status" value="1"/>
</dbReference>
<evidence type="ECO:0000256" key="6">
    <source>
        <dbReference type="ARBA" id="ARBA00023136"/>
    </source>
</evidence>
<keyword evidence="3 7" id="KW-0813">Transport</keyword>
<dbReference type="Proteomes" id="UP000250140">
    <property type="component" value="Unassembled WGS sequence"/>
</dbReference>
<reference evidence="10 11" key="1">
    <citation type="journal article" date="2016" name="Nat. Commun.">
        <title>Ectomycorrhizal ecology is imprinted in the genome of the dominant symbiotic fungus Cenococcum geophilum.</title>
        <authorList>
            <consortium name="DOE Joint Genome Institute"/>
            <person name="Peter M."/>
            <person name="Kohler A."/>
            <person name="Ohm R.A."/>
            <person name="Kuo A."/>
            <person name="Krutzmann J."/>
            <person name="Morin E."/>
            <person name="Arend M."/>
            <person name="Barry K.W."/>
            <person name="Binder M."/>
            <person name="Choi C."/>
            <person name="Clum A."/>
            <person name="Copeland A."/>
            <person name="Grisel N."/>
            <person name="Haridas S."/>
            <person name="Kipfer T."/>
            <person name="LaButti K."/>
            <person name="Lindquist E."/>
            <person name="Lipzen A."/>
            <person name="Maire R."/>
            <person name="Meier B."/>
            <person name="Mihaltcheva S."/>
            <person name="Molinier V."/>
            <person name="Murat C."/>
            <person name="Poggeler S."/>
            <person name="Quandt C.A."/>
            <person name="Sperisen C."/>
            <person name="Tritt A."/>
            <person name="Tisserant E."/>
            <person name="Crous P.W."/>
            <person name="Henrissat B."/>
            <person name="Nehls U."/>
            <person name="Egli S."/>
            <person name="Spatafora J.W."/>
            <person name="Grigoriev I.V."/>
            <person name="Martin F.M."/>
        </authorList>
    </citation>
    <scope>NUCLEOTIDE SEQUENCE [LARGE SCALE GENOMIC DNA]</scope>
    <source>
        <strain evidence="10 11">CBS 207.34</strain>
    </source>
</reference>
<feature type="transmembrane region" description="Helical" evidence="8">
    <location>
        <begin position="453"/>
        <end position="473"/>
    </location>
</feature>
<feature type="transmembrane region" description="Helical" evidence="8">
    <location>
        <begin position="422"/>
        <end position="441"/>
    </location>
</feature>
<organism evidence="10 11">
    <name type="scientific">Glonium stellatum</name>
    <dbReference type="NCBI Taxonomy" id="574774"/>
    <lineage>
        <taxon>Eukaryota</taxon>
        <taxon>Fungi</taxon>
        <taxon>Dikarya</taxon>
        <taxon>Ascomycota</taxon>
        <taxon>Pezizomycotina</taxon>
        <taxon>Dothideomycetes</taxon>
        <taxon>Pleosporomycetidae</taxon>
        <taxon>Gloniales</taxon>
        <taxon>Gloniaceae</taxon>
        <taxon>Glonium</taxon>
    </lineage>
</organism>
<sequence length="642" mass="71873">MSQDAKIDPVAVENTDRRGSVFADESKRRQSVHDLTENITGEIRNPLVGIPKEQLFQDVDAFAAENQLTDIVPLLRKAALVAQNPLAFDTIEELDESDRAALREERTHRWRHPRILYFTIILNSIAAAIQGWDQTGSNGANLTFDVALNIPEAGPVCEAAGTCAKNQWIVGFINSCPYIAIAFFAAWITDPINNLLGRRGTIFTGAIFSLLAPIGMAVSQHWGQLVACRILLGIGMGLKEVTVPVFSAENSPPNIRGGLVMSWQVWTAFGIFMGTCANLAVKDVGKIAWRLQLGSAFIPAVPLVIGVFFCPESPRWLMKKGRVSQAYQSFLRLRNTPVQAARDLYYTHTLLVQEEILIKESGLSPNGNFFTRFIELVTIPRIRRATQAAGIAMIAQQMCGINIIAFYSSTIFQQAGASITNALLASWGFGLINFLFAWPAVWTIDTFGRRGLLLFTFPNMCWTLLAAGFCYWIPQSSRAHLGLVAFFVYLFDAFYSPGEGPVPFTYSAEVFPLSHREVGMSFAVATNNFWASVLSLTLPRMLRAFKPQGTFGFYAALNMLAFFMIFLWMPETKQRTLEELDYVFAVPTRTHMKFQVTQTAPWWFNTYILRRRRPAPQLYKFDEAMASSEIEQETQGVKEHKA</sequence>
<evidence type="ECO:0000256" key="8">
    <source>
        <dbReference type="SAM" id="Phobius"/>
    </source>
</evidence>
<dbReference type="InterPro" id="IPR020846">
    <property type="entry name" value="MFS_dom"/>
</dbReference>
<evidence type="ECO:0000256" key="7">
    <source>
        <dbReference type="RuleBase" id="RU003346"/>
    </source>
</evidence>
<evidence type="ECO:0000256" key="5">
    <source>
        <dbReference type="ARBA" id="ARBA00022989"/>
    </source>
</evidence>
<evidence type="ECO:0000259" key="9">
    <source>
        <dbReference type="PROSITE" id="PS50850"/>
    </source>
</evidence>
<dbReference type="GO" id="GO:0022857">
    <property type="term" value="F:transmembrane transporter activity"/>
    <property type="evidence" value="ECO:0007669"/>
    <property type="project" value="InterPro"/>
</dbReference>
<dbReference type="Gene3D" id="1.20.1250.20">
    <property type="entry name" value="MFS general substrate transporter like domains"/>
    <property type="match status" value="1"/>
</dbReference>
<evidence type="ECO:0000256" key="3">
    <source>
        <dbReference type="ARBA" id="ARBA00022448"/>
    </source>
</evidence>
<dbReference type="PRINTS" id="PR00171">
    <property type="entry name" value="SUGRTRNSPORT"/>
</dbReference>
<dbReference type="FunFam" id="1.20.1250.20:FF:000100">
    <property type="entry name" value="MFS sugar transporter, putative"/>
    <property type="match status" value="1"/>
</dbReference>
<evidence type="ECO:0000313" key="10">
    <source>
        <dbReference type="EMBL" id="OCL11290.1"/>
    </source>
</evidence>
<feature type="transmembrane region" description="Helical" evidence="8">
    <location>
        <begin position="551"/>
        <end position="569"/>
    </location>
</feature>
<feature type="transmembrane region" description="Helical" evidence="8">
    <location>
        <begin position="258"/>
        <end position="281"/>
    </location>
</feature>
<evidence type="ECO:0000256" key="2">
    <source>
        <dbReference type="ARBA" id="ARBA00010992"/>
    </source>
</evidence>
<dbReference type="OrthoDB" id="5290825at2759"/>
<comment type="subcellular location">
    <subcellularLocation>
        <location evidence="1">Membrane</location>
        <topology evidence="1">Multi-pass membrane protein</topology>
    </subcellularLocation>
</comment>
<evidence type="ECO:0000313" key="11">
    <source>
        <dbReference type="Proteomes" id="UP000250140"/>
    </source>
</evidence>
<feature type="transmembrane region" description="Helical" evidence="8">
    <location>
        <begin position="518"/>
        <end position="539"/>
    </location>
</feature>
<dbReference type="InterPro" id="IPR005828">
    <property type="entry name" value="MFS_sugar_transport-like"/>
</dbReference>
<accession>A0A8E2F671</accession>
<gene>
    <name evidence="10" type="ORF">AOQ84DRAFT_374134</name>
</gene>
<feature type="transmembrane region" description="Helical" evidence="8">
    <location>
        <begin position="287"/>
        <end position="310"/>
    </location>
</feature>
<feature type="transmembrane region" description="Helical" evidence="8">
    <location>
        <begin position="200"/>
        <end position="218"/>
    </location>
</feature>
<dbReference type="GO" id="GO:0015791">
    <property type="term" value="P:polyol transmembrane transport"/>
    <property type="evidence" value="ECO:0007669"/>
    <property type="project" value="UniProtKB-ARBA"/>
</dbReference>
<dbReference type="InterPro" id="IPR036259">
    <property type="entry name" value="MFS_trans_sf"/>
</dbReference>
<dbReference type="PROSITE" id="PS00217">
    <property type="entry name" value="SUGAR_TRANSPORT_2"/>
    <property type="match status" value="1"/>
</dbReference>
<dbReference type="PANTHER" id="PTHR48020:SF14">
    <property type="entry name" value="SUGAR TRANSPORTER, PUTATIVE-RELATED"/>
    <property type="match status" value="1"/>
</dbReference>
<evidence type="ECO:0000256" key="4">
    <source>
        <dbReference type="ARBA" id="ARBA00022692"/>
    </source>
</evidence>
<name>A0A8E2F671_9PEZI</name>
<comment type="similarity">
    <text evidence="2 7">Belongs to the major facilitator superfamily. Sugar transporter (TC 2.A.1.1) family.</text>
</comment>
<proteinExistence type="inferred from homology"/>
<dbReference type="Pfam" id="PF00083">
    <property type="entry name" value="Sugar_tr"/>
    <property type="match status" value="1"/>
</dbReference>
<dbReference type="EMBL" id="KV749074">
    <property type="protein sequence ID" value="OCL11290.1"/>
    <property type="molecule type" value="Genomic_DNA"/>
</dbReference>
<keyword evidence="5 8" id="KW-1133">Transmembrane helix</keyword>
<feature type="transmembrane region" description="Helical" evidence="8">
    <location>
        <begin position="115"/>
        <end position="132"/>
    </location>
</feature>
<keyword evidence="11" id="KW-1185">Reference proteome</keyword>
<dbReference type="SUPFAM" id="SSF103473">
    <property type="entry name" value="MFS general substrate transporter"/>
    <property type="match status" value="1"/>
</dbReference>
<dbReference type="InterPro" id="IPR050814">
    <property type="entry name" value="Myo-inositol_Transporter"/>
</dbReference>
<dbReference type="GO" id="GO:0015798">
    <property type="term" value="P:myo-inositol transport"/>
    <property type="evidence" value="ECO:0007669"/>
    <property type="project" value="UniProtKB-ARBA"/>
</dbReference>
<dbReference type="PROSITE" id="PS50850">
    <property type="entry name" value="MFS"/>
    <property type="match status" value="1"/>
</dbReference>
<dbReference type="InterPro" id="IPR003663">
    <property type="entry name" value="Sugar/inositol_transpt"/>
</dbReference>